<dbReference type="RefSeq" id="WP_207252920.1">
    <property type="nucleotide sequence ID" value="NZ_JAFMPM010000008.1"/>
</dbReference>
<dbReference type="GO" id="GO:0012505">
    <property type="term" value="C:endomembrane system"/>
    <property type="evidence" value="ECO:0007669"/>
    <property type="project" value="UniProtKB-SubCell"/>
</dbReference>
<keyword evidence="8" id="KW-1185">Reference proteome</keyword>
<evidence type="ECO:0000256" key="3">
    <source>
        <dbReference type="ARBA" id="ARBA00022475"/>
    </source>
</evidence>
<dbReference type="Pfam" id="PF13379">
    <property type="entry name" value="NMT1_2"/>
    <property type="match status" value="1"/>
</dbReference>
<organism evidence="7">
    <name type="scientific">Thiothrix fructosivorans</name>
    <dbReference type="NCBI Taxonomy" id="111770"/>
    <lineage>
        <taxon>Bacteria</taxon>
        <taxon>Pseudomonadati</taxon>
        <taxon>Pseudomonadota</taxon>
        <taxon>Gammaproteobacteria</taxon>
        <taxon>Thiotrichales</taxon>
        <taxon>Thiotrichaceae</taxon>
        <taxon>Thiothrix</taxon>
    </lineage>
</organism>
<dbReference type="InterPro" id="IPR044527">
    <property type="entry name" value="NrtA/CpmA_ABC-bd_dom"/>
</dbReference>
<accession>A0A8B0SDA9</accession>
<reference evidence="6 8" key="1">
    <citation type="submission" date="2021-03" db="EMBL/GenBank/DDBJ databases">
        <title>Draft genome and methylome analysis of Thiotrix fructosivoruns ATCC 49748.</title>
        <authorList>
            <person name="Fomenkov A."/>
            <person name="Grabovich M.Y."/>
            <person name="Roberts R.J."/>
        </authorList>
    </citation>
    <scope>NUCLEOTIDE SEQUENCE [LARGE SCALE GENOMIC DNA]</scope>
    <source>
        <strain evidence="6 8">ATCC 49748</strain>
    </source>
</reference>
<evidence type="ECO:0000256" key="4">
    <source>
        <dbReference type="ARBA" id="ARBA00022519"/>
    </source>
</evidence>
<dbReference type="PANTHER" id="PTHR30024">
    <property type="entry name" value="ALIPHATIC SULFONATES-BINDING PROTEIN-RELATED"/>
    <property type="match status" value="1"/>
</dbReference>
<evidence type="ECO:0000256" key="1">
    <source>
        <dbReference type="ARBA" id="ARBA00004308"/>
    </source>
</evidence>
<name>A0A8B0SDA9_9GAMM</name>
<dbReference type="EMBL" id="JAFMPM010000008">
    <property type="protein sequence ID" value="MBO0615196.1"/>
    <property type="molecule type" value="Genomic_DNA"/>
</dbReference>
<protein>
    <submittedName>
        <fullName evidence="7">ABC transporter substrate-binding protein</fullName>
    </submittedName>
</protein>
<gene>
    <name evidence="7" type="ORF">J1836_015445</name>
    <name evidence="6" type="ORF">J1836_20055</name>
</gene>
<keyword evidence="2" id="KW-0813">Transport</keyword>
<evidence type="ECO:0000313" key="8">
    <source>
        <dbReference type="Proteomes" id="UP000664466"/>
    </source>
</evidence>
<dbReference type="PANTHER" id="PTHR30024:SF43">
    <property type="entry name" value="BLL4572 PROTEIN"/>
    <property type="match status" value="1"/>
</dbReference>
<keyword evidence="5" id="KW-0472">Membrane</keyword>
<sequence>MKQDLRIGFLPLTDCAVLVTALERGFFEKYGLHVTLQREVSWANIRDRVAFGELDAAHMLAPMPLAATLGIDGLGIPMQAAFSLGLNGSAITVASPLMEAIREHYPQELCTAPVRAHGLKRFLSAQAPRKLVFGCVYPFSQHHYLLQAWLQDGGLVLGQDVEIRVIPPPQMVESLAQGDIDGYCAGEPWNQQAVSRGIGQVAVTSYDLWNNGPEKVLGVTQAWAEANPETHQALLCALLEAAQWLDEPHNRVRIAELLTRPEYLDVPLALIQPPLLGRYRYAPDEPERLLPDFNVFARYAANFPWHSHGAYFLAHMHATGQLTTLPVDPAALLAKVYCTHLYRLAAETLSLPYPTVDYLPSTHCLAPWVLRDASQPIAMGNSYVALESLKSLD</sequence>
<evidence type="ECO:0000256" key="2">
    <source>
        <dbReference type="ARBA" id="ARBA00022448"/>
    </source>
</evidence>
<keyword evidence="3" id="KW-1003">Cell membrane</keyword>
<proteinExistence type="predicted"/>
<reference evidence="7" key="2">
    <citation type="submission" date="2021-04" db="EMBL/GenBank/DDBJ databases">
        <title>Complete Genome and methylome analysis of Thiothrix fructosivorans ATCC 49748.</title>
        <authorList>
            <person name="Fomenkov A."/>
            <person name="Sun L."/>
            <person name="Vincze T."/>
            <person name="Grabovich M.Y."/>
            <person name="Roberts R.J."/>
        </authorList>
    </citation>
    <scope>NUCLEOTIDE SEQUENCE</scope>
    <source>
        <strain evidence="7">ATCC 49748</strain>
    </source>
</reference>
<evidence type="ECO:0000256" key="5">
    <source>
        <dbReference type="ARBA" id="ARBA00023136"/>
    </source>
</evidence>
<keyword evidence="4" id="KW-0997">Cell inner membrane</keyword>
<dbReference type="Proteomes" id="UP000664466">
    <property type="component" value="Unassembled WGS sequence"/>
</dbReference>
<dbReference type="AlphaFoldDB" id="A0A8B0SDA9"/>
<dbReference type="EMBL" id="CP072748">
    <property type="protein sequence ID" value="QTX09983.1"/>
    <property type="molecule type" value="Genomic_DNA"/>
</dbReference>
<comment type="subcellular location">
    <subcellularLocation>
        <location evidence="1">Endomembrane system</location>
    </subcellularLocation>
</comment>
<evidence type="ECO:0000313" key="6">
    <source>
        <dbReference type="EMBL" id="MBO0615196.1"/>
    </source>
</evidence>
<dbReference type="Gene3D" id="3.40.190.10">
    <property type="entry name" value="Periplasmic binding protein-like II"/>
    <property type="match status" value="2"/>
</dbReference>
<dbReference type="SUPFAM" id="SSF53850">
    <property type="entry name" value="Periplasmic binding protein-like II"/>
    <property type="match status" value="1"/>
</dbReference>
<dbReference type="CDD" id="cd13553">
    <property type="entry name" value="PBP2_NrtA_CpmA_like"/>
    <property type="match status" value="1"/>
</dbReference>
<evidence type="ECO:0000313" key="7">
    <source>
        <dbReference type="EMBL" id="QTX09983.1"/>
    </source>
</evidence>